<reference evidence="1" key="1">
    <citation type="submission" date="2020-05" db="EMBL/GenBank/DDBJ databases">
        <title>Large-scale comparative analyses of tick genomes elucidate their genetic diversity and vector capacities.</title>
        <authorList>
            <person name="Jia N."/>
            <person name="Wang J."/>
            <person name="Shi W."/>
            <person name="Du L."/>
            <person name="Sun Y."/>
            <person name="Zhan W."/>
            <person name="Jiang J."/>
            <person name="Wang Q."/>
            <person name="Zhang B."/>
            <person name="Ji P."/>
            <person name="Sakyi L.B."/>
            <person name="Cui X."/>
            <person name="Yuan T."/>
            <person name="Jiang B."/>
            <person name="Yang W."/>
            <person name="Lam T.T.-Y."/>
            <person name="Chang Q."/>
            <person name="Ding S."/>
            <person name="Wang X."/>
            <person name="Zhu J."/>
            <person name="Ruan X."/>
            <person name="Zhao L."/>
            <person name="Wei J."/>
            <person name="Que T."/>
            <person name="Du C."/>
            <person name="Cheng J."/>
            <person name="Dai P."/>
            <person name="Han X."/>
            <person name="Huang E."/>
            <person name="Gao Y."/>
            <person name="Liu J."/>
            <person name="Shao H."/>
            <person name="Ye R."/>
            <person name="Li L."/>
            <person name="Wei W."/>
            <person name="Wang X."/>
            <person name="Wang C."/>
            <person name="Yang T."/>
            <person name="Huo Q."/>
            <person name="Li W."/>
            <person name="Guo W."/>
            <person name="Chen H."/>
            <person name="Zhou L."/>
            <person name="Ni X."/>
            <person name="Tian J."/>
            <person name="Zhou Y."/>
            <person name="Sheng Y."/>
            <person name="Liu T."/>
            <person name="Pan Y."/>
            <person name="Xia L."/>
            <person name="Li J."/>
            <person name="Zhao F."/>
            <person name="Cao W."/>
        </authorList>
    </citation>
    <scope>NUCLEOTIDE SEQUENCE</scope>
    <source>
        <strain evidence="1">Hyas-2018</strain>
    </source>
</reference>
<organism evidence="1 2">
    <name type="scientific">Hyalomma asiaticum</name>
    <name type="common">Tick</name>
    <dbReference type="NCBI Taxonomy" id="266040"/>
    <lineage>
        <taxon>Eukaryota</taxon>
        <taxon>Metazoa</taxon>
        <taxon>Ecdysozoa</taxon>
        <taxon>Arthropoda</taxon>
        <taxon>Chelicerata</taxon>
        <taxon>Arachnida</taxon>
        <taxon>Acari</taxon>
        <taxon>Parasitiformes</taxon>
        <taxon>Ixodida</taxon>
        <taxon>Ixodoidea</taxon>
        <taxon>Ixodidae</taxon>
        <taxon>Hyalomminae</taxon>
        <taxon>Hyalomma</taxon>
    </lineage>
</organism>
<name>A0ACB7SML9_HYAAI</name>
<protein>
    <submittedName>
        <fullName evidence="1">Uncharacterized protein</fullName>
    </submittedName>
</protein>
<evidence type="ECO:0000313" key="2">
    <source>
        <dbReference type="Proteomes" id="UP000821845"/>
    </source>
</evidence>
<comment type="caution">
    <text evidence="1">The sequence shown here is derived from an EMBL/GenBank/DDBJ whole genome shotgun (WGS) entry which is preliminary data.</text>
</comment>
<keyword evidence="2" id="KW-1185">Reference proteome</keyword>
<dbReference type="EMBL" id="CM023483">
    <property type="protein sequence ID" value="KAH6935840.1"/>
    <property type="molecule type" value="Genomic_DNA"/>
</dbReference>
<sequence length="173" mass="18835">MSDPDNDNLAKTLYPPRTREDLAIRVCRIGDVLGFARRVGRSDEVVRISLTSYQITGHGTMLTALKEELKRLLPTPMTTYQPLRMAGQGRLLGLKKTSEEDPPTGGRQTKEAETPSVKGAARHRPRTSFCLSPAKPSSSPVNPSGAANDGGTPLNFLPIFPFPILPPVLVFVE</sequence>
<gene>
    <name evidence="1" type="ORF">HPB50_010803</name>
</gene>
<accession>A0ACB7SML9</accession>
<dbReference type="Proteomes" id="UP000821845">
    <property type="component" value="Chromosome 3"/>
</dbReference>
<evidence type="ECO:0000313" key="1">
    <source>
        <dbReference type="EMBL" id="KAH6935840.1"/>
    </source>
</evidence>
<proteinExistence type="predicted"/>